<name>A0ABP1GCP8_9CHLO</name>
<dbReference type="SMART" id="SM00271">
    <property type="entry name" value="DnaJ"/>
    <property type="match status" value="1"/>
</dbReference>
<dbReference type="SUPFAM" id="SSF49493">
    <property type="entry name" value="HSP40/DnaJ peptide-binding domain"/>
    <property type="match status" value="2"/>
</dbReference>
<feature type="compositionally biased region" description="Gly residues" evidence="6">
    <location>
        <begin position="101"/>
        <end position="111"/>
    </location>
</feature>
<evidence type="ECO:0000256" key="5">
    <source>
        <dbReference type="PROSITE-ProRule" id="PRU00546"/>
    </source>
</evidence>
<dbReference type="InterPro" id="IPR012724">
    <property type="entry name" value="DnaJ"/>
</dbReference>
<dbReference type="Gene3D" id="2.60.260.20">
    <property type="entry name" value="Urease metallochaperone UreE, N-terminal domain"/>
    <property type="match status" value="2"/>
</dbReference>
<dbReference type="PANTHER" id="PTHR43888">
    <property type="entry name" value="DNAJ-LIKE-2, ISOFORM A-RELATED"/>
    <property type="match status" value="1"/>
</dbReference>
<dbReference type="InterPro" id="IPR036410">
    <property type="entry name" value="HSP_DnaJ_Cys-rich_dom_sf"/>
</dbReference>
<feature type="domain" description="J" evidence="7">
    <location>
        <begin position="32"/>
        <end position="94"/>
    </location>
</feature>
<dbReference type="Proteomes" id="UP001497392">
    <property type="component" value="Unassembled WGS sequence"/>
</dbReference>
<dbReference type="Gene3D" id="1.10.287.110">
    <property type="entry name" value="DnaJ domain"/>
    <property type="match status" value="1"/>
</dbReference>
<dbReference type="Pfam" id="PF00684">
    <property type="entry name" value="DnaJ_CXXCXGXG"/>
    <property type="match status" value="1"/>
</dbReference>
<dbReference type="Gene3D" id="2.10.230.10">
    <property type="entry name" value="Heat shock protein DnaJ, cysteine-rich domain"/>
    <property type="match status" value="1"/>
</dbReference>
<dbReference type="InterPro" id="IPR044713">
    <property type="entry name" value="DNJA1/2-like"/>
</dbReference>
<dbReference type="PROSITE" id="PS00636">
    <property type="entry name" value="DNAJ_1"/>
    <property type="match status" value="1"/>
</dbReference>
<evidence type="ECO:0000256" key="2">
    <source>
        <dbReference type="ARBA" id="ARBA00022737"/>
    </source>
</evidence>
<comment type="caution">
    <text evidence="9">The sequence shown here is derived from an EMBL/GenBank/DDBJ whole genome shotgun (WGS) entry which is preliminary data.</text>
</comment>
<feature type="region of interest" description="Disordered" evidence="6">
    <location>
        <begin position="411"/>
        <end position="442"/>
    </location>
</feature>
<evidence type="ECO:0000256" key="3">
    <source>
        <dbReference type="ARBA" id="ARBA00022771"/>
    </source>
</evidence>
<keyword evidence="3 5" id="KW-0863">Zinc-finger</keyword>
<dbReference type="PROSITE" id="PS51188">
    <property type="entry name" value="ZF_CR"/>
    <property type="match status" value="1"/>
</dbReference>
<dbReference type="CDD" id="cd10747">
    <property type="entry name" value="DnaJ_C"/>
    <property type="match status" value="1"/>
</dbReference>
<protein>
    <submittedName>
        <fullName evidence="9">G13267 protein</fullName>
    </submittedName>
</protein>
<dbReference type="SUPFAM" id="SSF46565">
    <property type="entry name" value="Chaperone J-domain"/>
    <property type="match status" value="1"/>
</dbReference>
<organism evidence="9 10">
    <name type="scientific">Coccomyxa viridis</name>
    <dbReference type="NCBI Taxonomy" id="1274662"/>
    <lineage>
        <taxon>Eukaryota</taxon>
        <taxon>Viridiplantae</taxon>
        <taxon>Chlorophyta</taxon>
        <taxon>core chlorophytes</taxon>
        <taxon>Trebouxiophyceae</taxon>
        <taxon>Trebouxiophyceae incertae sedis</taxon>
        <taxon>Coccomyxaceae</taxon>
        <taxon>Coccomyxa</taxon>
    </lineage>
</organism>
<feature type="zinc finger region" description="CR-type" evidence="5">
    <location>
        <begin position="152"/>
        <end position="236"/>
    </location>
</feature>
<evidence type="ECO:0000256" key="6">
    <source>
        <dbReference type="SAM" id="MobiDB-lite"/>
    </source>
</evidence>
<dbReference type="HAMAP" id="MF_01152">
    <property type="entry name" value="DnaJ"/>
    <property type="match status" value="1"/>
</dbReference>
<dbReference type="CDD" id="cd06257">
    <property type="entry name" value="DnaJ"/>
    <property type="match status" value="1"/>
</dbReference>
<accession>A0ABP1GCP8</accession>
<feature type="region of interest" description="Disordered" evidence="6">
    <location>
        <begin position="100"/>
        <end position="135"/>
    </location>
</feature>
<dbReference type="CDD" id="cd10719">
    <property type="entry name" value="DnaJ_zf"/>
    <property type="match status" value="1"/>
</dbReference>
<evidence type="ECO:0000256" key="4">
    <source>
        <dbReference type="ARBA" id="ARBA00022833"/>
    </source>
</evidence>
<dbReference type="Pfam" id="PF00226">
    <property type="entry name" value="DnaJ"/>
    <property type="match status" value="1"/>
</dbReference>
<feature type="domain" description="CR-type" evidence="8">
    <location>
        <begin position="152"/>
        <end position="236"/>
    </location>
</feature>
<evidence type="ECO:0000259" key="8">
    <source>
        <dbReference type="PROSITE" id="PS51188"/>
    </source>
</evidence>
<dbReference type="Pfam" id="PF01556">
    <property type="entry name" value="DnaJ_C"/>
    <property type="match status" value="1"/>
</dbReference>
<dbReference type="InterPro" id="IPR036869">
    <property type="entry name" value="J_dom_sf"/>
</dbReference>
<dbReference type="InterPro" id="IPR001623">
    <property type="entry name" value="DnaJ_domain"/>
</dbReference>
<evidence type="ECO:0000313" key="9">
    <source>
        <dbReference type="EMBL" id="CAL5229857.1"/>
    </source>
</evidence>
<dbReference type="PRINTS" id="PR00625">
    <property type="entry name" value="JDOMAIN"/>
</dbReference>
<evidence type="ECO:0000313" key="10">
    <source>
        <dbReference type="Proteomes" id="UP001497392"/>
    </source>
</evidence>
<sequence length="442" mass="47956">MFGGGGFFGGAGGPFGGFPGASMGPTKSDNTRYYTILGVERSASDAEIKKAHRKLALKLHPDKAGGDTDKFKELNEAFETLKDPEKRRIYDEYGEDAIKEGMGGGGGGPPGGMSDLFDMLSGGGRGGGRQRERRGENVVHRLKVSLEEVYNGGTRKLSLARNVKCETCQGKGTKSGRQYTCELCHGSGVQVMMRPLGPGMMQQIQQPCARCNQTGYSTPSHDLCTSCSGKGLMPERKVFEVHIEQGHKFGAKVVLRGEAGMSELGVLPGDVVFVLEAKAHKTFKRANNDLVMEKEITLHEALCGVSFTITHLDGRVLQVSEPPGKVIKPNSWKSIQDEGMPVHGRPYEKGNLYIHFKVVFPEELSQEQVGALQSVLPGPKPSASLNGSMDVDAEQVTLRPVDDMEEELRARKQYAKSQSAEAYDSSDEEEGGRGQQVRCAQQ</sequence>
<gene>
    <name evidence="9" type="primary">g13267</name>
    <name evidence="9" type="ORF">VP750_LOCUS11763</name>
</gene>
<reference evidence="9 10" key="1">
    <citation type="submission" date="2024-06" db="EMBL/GenBank/DDBJ databases">
        <authorList>
            <person name="Kraege A."/>
            <person name="Thomma B."/>
        </authorList>
    </citation>
    <scope>NUCLEOTIDE SEQUENCE [LARGE SCALE GENOMIC DNA]</scope>
</reference>
<proteinExistence type="inferred from homology"/>
<dbReference type="EMBL" id="CAXHTA020000021">
    <property type="protein sequence ID" value="CAL5229857.1"/>
    <property type="molecule type" value="Genomic_DNA"/>
</dbReference>
<keyword evidence="1 5" id="KW-0479">Metal-binding</keyword>
<dbReference type="SUPFAM" id="SSF57938">
    <property type="entry name" value="DnaJ/Hsp40 cysteine-rich domain"/>
    <property type="match status" value="1"/>
</dbReference>
<evidence type="ECO:0000259" key="7">
    <source>
        <dbReference type="PROSITE" id="PS50076"/>
    </source>
</evidence>
<dbReference type="InterPro" id="IPR001305">
    <property type="entry name" value="HSP_DnaJ_Cys-rich_dom"/>
</dbReference>
<keyword evidence="4 5" id="KW-0862">Zinc</keyword>
<dbReference type="InterPro" id="IPR008971">
    <property type="entry name" value="HSP40/DnaJ_pept-bd"/>
</dbReference>
<keyword evidence="2" id="KW-0677">Repeat</keyword>
<dbReference type="InterPro" id="IPR002939">
    <property type="entry name" value="DnaJ_C"/>
</dbReference>
<evidence type="ECO:0000256" key="1">
    <source>
        <dbReference type="ARBA" id="ARBA00022723"/>
    </source>
</evidence>
<keyword evidence="10" id="KW-1185">Reference proteome</keyword>
<dbReference type="PROSITE" id="PS50076">
    <property type="entry name" value="DNAJ_2"/>
    <property type="match status" value="1"/>
</dbReference>
<dbReference type="InterPro" id="IPR018253">
    <property type="entry name" value="DnaJ_domain_CS"/>
</dbReference>